<dbReference type="PRINTS" id="PR00385">
    <property type="entry name" value="P450"/>
</dbReference>
<dbReference type="PANTHER" id="PTHR47955:SF19">
    <property type="entry name" value="CYTOCHROME P450 71A9-LIKE ISOFORM X1"/>
    <property type="match status" value="1"/>
</dbReference>
<feature type="binding site" description="axial binding residue" evidence="11">
    <location>
        <position position="493"/>
    </location>
    <ligand>
        <name>heme</name>
        <dbReference type="ChEBI" id="CHEBI:30413"/>
    </ligand>
    <ligandPart>
        <name>Fe</name>
        <dbReference type="ChEBI" id="CHEBI:18248"/>
    </ligandPart>
</feature>
<keyword evidence="13" id="KW-1133">Transmembrane helix</keyword>
<dbReference type="EMBL" id="LNRQ01000002">
    <property type="protein sequence ID" value="KZN06618.1"/>
    <property type="molecule type" value="Genomic_DNA"/>
</dbReference>
<accession>A0A166EIP2</accession>
<evidence type="ECO:0000256" key="12">
    <source>
        <dbReference type="RuleBase" id="RU000461"/>
    </source>
</evidence>
<keyword evidence="8 12" id="KW-0560">Oxidoreductase</keyword>
<evidence type="ECO:0008006" key="15">
    <source>
        <dbReference type="Google" id="ProtNLM"/>
    </source>
</evidence>
<protein>
    <recommendedName>
        <fullName evidence="15">Cytochrome P450</fullName>
    </recommendedName>
</protein>
<dbReference type="PANTHER" id="PTHR47955">
    <property type="entry name" value="CYTOCHROME P450 FAMILY 71 PROTEIN"/>
    <property type="match status" value="1"/>
</dbReference>
<dbReference type="Pfam" id="PF00067">
    <property type="entry name" value="p450"/>
    <property type="match status" value="2"/>
</dbReference>
<evidence type="ECO:0000256" key="10">
    <source>
        <dbReference type="ARBA" id="ARBA00023033"/>
    </source>
</evidence>
<evidence type="ECO:0000256" key="3">
    <source>
        <dbReference type="ARBA" id="ARBA00010617"/>
    </source>
</evidence>
<dbReference type="CDD" id="cd11072">
    <property type="entry name" value="CYP71-like"/>
    <property type="match status" value="1"/>
</dbReference>
<dbReference type="InterPro" id="IPR017972">
    <property type="entry name" value="Cyt_P450_CS"/>
</dbReference>
<keyword evidence="7" id="KW-0492">Microsome</keyword>
<sequence>MKSKTLDTDETKHAHTMIFSNLLIAFLIIAMPLLIILITNKKHQHNRLPPGPKKLPLIGNLHQLGGLAPHRSLRLLSREHGPLMFLQLGSVPTLVVSSAAMAREIFKTHDSVFSGRPALYAAKKMGYKCSTISFAPYGDYWRQVRKIALVELLSAKRVQSFKALREQEVASMIKSVADSSPNPINLSELTLLQATNFVLRVVFRMKGSDYGENNAKSEFDEIFHETQHLLGMVNIADYFPWMGWFNKFNGVDARLDKNLRDLDRFYDRAIQKHRECPHRSGPDEHEDLVDVLLRIQADPKQDTGLTDDQIKAVLTVTFQHLLKLFMFSSLNKLSFKVFINDLPLDSPIQDMFVAGTDTSSATLVWIMTLLIKNPTVMSKAQEEVRRLVQGKGMVEESDLPKLDYLKMIIKETFRLQQPVPLLIPRETTETCTVGGYEIPAKTRVFFNATAISMDPQLWEDPEEFKPERFLNSSIDFRGQHFELIPFGAGRRSCPGTNFAVLIIELVLANLLFSFNWRLPDGMNAEDIDMEETIGIAVHKKTPLCLVASPYVHI</sequence>
<dbReference type="Gene3D" id="1.10.630.10">
    <property type="entry name" value="Cytochrome P450"/>
    <property type="match status" value="1"/>
</dbReference>
<dbReference type="GO" id="GO:0020037">
    <property type="term" value="F:heme binding"/>
    <property type="evidence" value="ECO:0007669"/>
    <property type="project" value="InterPro"/>
</dbReference>
<reference evidence="14" key="1">
    <citation type="journal article" date="2016" name="Nat. Genet.">
        <title>A high-quality carrot genome assembly provides new insights into carotenoid accumulation and asterid genome evolution.</title>
        <authorList>
            <person name="Iorizzo M."/>
            <person name="Ellison S."/>
            <person name="Senalik D."/>
            <person name="Zeng P."/>
            <person name="Satapoomin P."/>
            <person name="Huang J."/>
            <person name="Bowman M."/>
            <person name="Iovene M."/>
            <person name="Sanseverino W."/>
            <person name="Cavagnaro P."/>
            <person name="Yildiz M."/>
            <person name="Macko-Podgorni A."/>
            <person name="Moranska E."/>
            <person name="Grzebelus E."/>
            <person name="Grzebelus D."/>
            <person name="Ashrafi H."/>
            <person name="Zheng Z."/>
            <person name="Cheng S."/>
            <person name="Spooner D."/>
            <person name="Van Deynze A."/>
            <person name="Simon P."/>
        </authorList>
    </citation>
    <scope>NUCLEOTIDE SEQUENCE [LARGE SCALE GENOMIC DNA]</scope>
    <source>
        <tissue evidence="14">Leaf</tissue>
    </source>
</reference>
<name>A0A166EIP2_DAUCS</name>
<evidence type="ECO:0000256" key="1">
    <source>
        <dbReference type="ARBA" id="ARBA00001971"/>
    </source>
</evidence>
<dbReference type="GO" id="GO:0005506">
    <property type="term" value="F:iron ion binding"/>
    <property type="evidence" value="ECO:0007669"/>
    <property type="project" value="InterPro"/>
</dbReference>
<comment type="cofactor">
    <cofactor evidence="1 11">
        <name>heme</name>
        <dbReference type="ChEBI" id="CHEBI:30413"/>
    </cofactor>
</comment>
<keyword evidence="13" id="KW-0472">Membrane</keyword>
<evidence type="ECO:0000256" key="13">
    <source>
        <dbReference type="SAM" id="Phobius"/>
    </source>
</evidence>
<dbReference type="AlphaFoldDB" id="A0A166EIP2"/>
<keyword evidence="5 11" id="KW-0479">Metal-binding</keyword>
<feature type="transmembrane region" description="Helical" evidence="13">
    <location>
        <begin position="18"/>
        <end position="38"/>
    </location>
</feature>
<gene>
    <name evidence="14" type="ORF">DCAR_007455</name>
</gene>
<dbReference type="GO" id="GO:0004497">
    <property type="term" value="F:monooxygenase activity"/>
    <property type="evidence" value="ECO:0007669"/>
    <property type="project" value="UniProtKB-KW"/>
</dbReference>
<dbReference type="Gramene" id="KZN06618">
    <property type="protein sequence ID" value="KZN06618"/>
    <property type="gene ID" value="DCAR_007455"/>
</dbReference>
<evidence type="ECO:0000256" key="8">
    <source>
        <dbReference type="ARBA" id="ARBA00023002"/>
    </source>
</evidence>
<keyword evidence="10 12" id="KW-0503">Monooxygenase</keyword>
<evidence type="ECO:0000256" key="4">
    <source>
        <dbReference type="ARBA" id="ARBA00022617"/>
    </source>
</evidence>
<keyword evidence="9 11" id="KW-0408">Iron</keyword>
<organism evidence="14">
    <name type="scientific">Daucus carota subsp. sativus</name>
    <name type="common">Carrot</name>
    <dbReference type="NCBI Taxonomy" id="79200"/>
    <lineage>
        <taxon>Eukaryota</taxon>
        <taxon>Viridiplantae</taxon>
        <taxon>Streptophyta</taxon>
        <taxon>Embryophyta</taxon>
        <taxon>Tracheophyta</taxon>
        <taxon>Spermatophyta</taxon>
        <taxon>Magnoliopsida</taxon>
        <taxon>eudicotyledons</taxon>
        <taxon>Gunneridae</taxon>
        <taxon>Pentapetalae</taxon>
        <taxon>asterids</taxon>
        <taxon>campanulids</taxon>
        <taxon>Apiales</taxon>
        <taxon>Apiaceae</taxon>
        <taxon>Apioideae</taxon>
        <taxon>Scandiceae</taxon>
        <taxon>Daucinae</taxon>
        <taxon>Daucus</taxon>
        <taxon>Daucus sect. Daucus</taxon>
    </lineage>
</organism>
<dbReference type="InterPro" id="IPR002401">
    <property type="entry name" value="Cyt_P450_E_grp-I"/>
</dbReference>
<evidence type="ECO:0000256" key="9">
    <source>
        <dbReference type="ARBA" id="ARBA00023004"/>
    </source>
</evidence>
<dbReference type="PRINTS" id="PR00463">
    <property type="entry name" value="EP450I"/>
</dbReference>
<dbReference type="STRING" id="79200.A0A166EIP2"/>
<dbReference type="PROSITE" id="PS00086">
    <property type="entry name" value="CYTOCHROME_P450"/>
    <property type="match status" value="1"/>
</dbReference>
<comment type="similarity">
    <text evidence="3 12">Belongs to the cytochrome P450 family.</text>
</comment>
<dbReference type="InterPro" id="IPR001128">
    <property type="entry name" value="Cyt_P450"/>
</dbReference>
<evidence type="ECO:0000256" key="2">
    <source>
        <dbReference type="ARBA" id="ARBA00004111"/>
    </source>
</evidence>
<proteinExistence type="inferred from homology"/>
<evidence type="ECO:0000256" key="6">
    <source>
        <dbReference type="ARBA" id="ARBA00022824"/>
    </source>
</evidence>
<dbReference type="GO" id="GO:0016705">
    <property type="term" value="F:oxidoreductase activity, acting on paired donors, with incorporation or reduction of molecular oxygen"/>
    <property type="evidence" value="ECO:0007669"/>
    <property type="project" value="InterPro"/>
</dbReference>
<evidence type="ECO:0000313" key="14">
    <source>
        <dbReference type="EMBL" id="KZN06618.1"/>
    </source>
</evidence>
<dbReference type="InterPro" id="IPR036396">
    <property type="entry name" value="Cyt_P450_sf"/>
</dbReference>
<keyword evidence="6" id="KW-0256">Endoplasmic reticulum</keyword>
<keyword evidence="4 11" id="KW-0349">Heme</keyword>
<keyword evidence="13" id="KW-0812">Transmembrane</keyword>
<evidence type="ECO:0000256" key="11">
    <source>
        <dbReference type="PIRSR" id="PIRSR602401-1"/>
    </source>
</evidence>
<comment type="subcellular location">
    <subcellularLocation>
        <location evidence="2">Microsome membrane</location>
        <topology evidence="2">Single-pass membrane protein</topology>
    </subcellularLocation>
</comment>
<dbReference type="SUPFAM" id="SSF48264">
    <property type="entry name" value="Cytochrome P450"/>
    <property type="match status" value="1"/>
</dbReference>
<evidence type="ECO:0000256" key="7">
    <source>
        <dbReference type="ARBA" id="ARBA00022848"/>
    </source>
</evidence>
<dbReference type="OMA" id="FHDNFRI"/>
<evidence type="ECO:0000256" key="5">
    <source>
        <dbReference type="ARBA" id="ARBA00022723"/>
    </source>
</evidence>
<comment type="caution">
    <text evidence="14">The sequence shown here is derived from an EMBL/GenBank/DDBJ whole genome shotgun (WGS) entry which is preliminary data.</text>
</comment>